<dbReference type="GO" id="GO:0006888">
    <property type="term" value="P:endoplasmic reticulum to Golgi vesicle-mediated transport"/>
    <property type="evidence" value="ECO:0007669"/>
    <property type="project" value="InterPro"/>
</dbReference>
<comment type="function">
    <text evidence="1">May be involved in vesicle transport between the ER and the Golgi complex.</text>
</comment>
<organism evidence="13 14">
    <name type="scientific">Fundulus heteroclitus</name>
    <name type="common">Killifish</name>
    <name type="synonym">Mummichog</name>
    <dbReference type="NCBI Taxonomy" id="8078"/>
    <lineage>
        <taxon>Eukaryota</taxon>
        <taxon>Metazoa</taxon>
        <taxon>Chordata</taxon>
        <taxon>Craniata</taxon>
        <taxon>Vertebrata</taxon>
        <taxon>Euteleostomi</taxon>
        <taxon>Actinopterygii</taxon>
        <taxon>Neopterygii</taxon>
        <taxon>Teleostei</taxon>
        <taxon>Neoteleostei</taxon>
        <taxon>Acanthomorphata</taxon>
        <taxon>Ovalentaria</taxon>
        <taxon>Atherinomorphae</taxon>
        <taxon>Cyprinodontiformes</taxon>
        <taxon>Fundulidae</taxon>
        <taxon>Fundulus</taxon>
    </lineage>
</organism>
<feature type="signal peptide" evidence="11">
    <location>
        <begin position="1"/>
        <end position="15"/>
    </location>
</feature>
<keyword evidence="14" id="KW-1185">Reference proteome</keyword>
<comment type="similarity">
    <text evidence="3">Belongs to the synaptobrevin family.</text>
</comment>
<evidence type="ECO:0000256" key="11">
    <source>
        <dbReference type="SAM" id="SignalP"/>
    </source>
</evidence>
<keyword evidence="5" id="KW-0812">Transmembrane</keyword>
<evidence type="ECO:0000256" key="9">
    <source>
        <dbReference type="ARBA" id="ARBA00022989"/>
    </source>
</evidence>
<dbReference type="Gene3D" id="3.30.450.50">
    <property type="entry name" value="Longin domain"/>
    <property type="match status" value="1"/>
</dbReference>
<evidence type="ECO:0000259" key="12">
    <source>
        <dbReference type="PROSITE" id="PS50859"/>
    </source>
</evidence>
<keyword evidence="8" id="KW-0653">Protein transport</keyword>
<evidence type="ECO:0000256" key="4">
    <source>
        <dbReference type="ARBA" id="ARBA00022448"/>
    </source>
</evidence>
<dbReference type="SUPFAM" id="SSF64356">
    <property type="entry name" value="SNARE-like"/>
    <property type="match status" value="1"/>
</dbReference>
<dbReference type="GO" id="GO:0005789">
    <property type="term" value="C:endoplasmic reticulum membrane"/>
    <property type="evidence" value="ECO:0007669"/>
    <property type="project" value="UniProtKB-SubCell"/>
</dbReference>
<dbReference type="STRING" id="8078.ENSFHEP00000011586"/>
<dbReference type="PANTHER" id="PTHR46258:SF2">
    <property type="entry name" value="VESICLE-TRAFFICKING PROTEIN SEC22C"/>
    <property type="match status" value="1"/>
</dbReference>
<keyword evidence="7" id="KW-0931">ER-Golgi transport</keyword>
<dbReference type="InterPro" id="IPR043546">
    <property type="entry name" value="Sec22a/c"/>
</dbReference>
<evidence type="ECO:0000313" key="13">
    <source>
        <dbReference type="Ensembl" id="ENSFHEP00000011586.1"/>
    </source>
</evidence>
<sequence>MSLILFAFVVRVRDGLPLSASTDFEHNTELQERKQQLRTISKSLGRFPDRVTVKGCKLNIYFVSSEGVSYMSVCHSSLPVAKAFCFLEDLRWEFTACFDSAVISLAARPYPFLEFDNTIQKLKQQYNQTGGPALEVTLAEVQEELRIRPPQVISLDEVELTNGTANGHIEQSAASAGINQRLEPVTAPGILSLVLNIMCASLNVIRGVHLIENTFQDDSEATWKVAAFFIAFLCCSLQVTSGSRVNTATRFKQQSPHAKLRLTRLPVADSVVPPVPVPLVSEEAEVLPPFGRHRPLQLAPARREEHVAAPLPRLRRLPLHLAHAHSQTPAQNRRLRRLRSSELSAVPHRPSIQTGGDVNCLFHRVDLFLNYSN</sequence>
<keyword evidence="10" id="KW-0472">Membrane</keyword>
<evidence type="ECO:0000313" key="14">
    <source>
        <dbReference type="Proteomes" id="UP000265000"/>
    </source>
</evidence>
<comment type="subcellular location">
    <subcellularLocation>
        <location evidence="2">Endoplasmic reticulum membrane</location>
        <topology evidence="2">Multi-pass membrane protein</topology>
    </subcellularLocation>
</comment>
<dbReference type="CDD" id="cd14824">
    <property type="entry name" value="Longin"/>
    <property type="match status" value="1"/>
</dbReference>
<evidence type="ECO:0000256" key="2">
    <source>
        <dbReference type="ARBA" id="ARBA00004477"/>
    </source>
</evidence>
<evidence type="ECO:0000256" key="8">
    <source>
        <dbReference type="ARBA" id="ARBA00022927"/>
    </source>
</evidence>
<keyword evidence="6" id="KW-0256">Endoplasmic reticulum</keyword>
<protein>
    <submittedName>
        <fullName evidence="13">SEC22 homolog C, vesicle trafficking protein</fullName>
    </submittedName>
</protein>
<reference evidence="13" key="2">
    <citation type="submission" date="2025-09" db="UniProtKB">
        <authorList>
            <consortium name="Ensembl"/>
        </authorList>
    </citation>
    <scope>IDENTIFICATION</scope>
</reference>
<keyword evidence="11" id="KW-0732">Signal</keyword>
<dbReference type="PANTHER" id="PTHR46258">
    <property type="entry name" value="LONGIN DOMAIN-CONTAINING PROTEIN"/>
    <property type="match status" value="1"/>
</dbReference>
<dbReference type="Pfam" id="PF13774">
    <property type="entry name" value="Longin"/>
    <property type="match status" value="1"/>
</dbReference>
<proteinExistence type="inferred from homology"/>
<dbReference type="PROSITE" id="PS50859">
    <property type="entry name" value="LONGIN"/>
    <property type="match status" value="1"/>
</dbReference>
<keyword evidence="4" id="KW-0813">Transport</keyword>
<evidence type="ECO:0000256" key="7">
    <source>
        <dbReference type="ARBA" id="ARBA00022892"/>
    </source>
</evidence>
<evidence type="ECO:0000256" key="5">
    <source>
        <dbReference type="ARBA" id="ARBA00022692"/>
    </source>
</evidence>
<dbReference type="Pfam" id="PF25970">
    <property type="entry name" value="SEC22a_C"/>
    <property type="match status" value="1"/>
</dbReference>
<dbReference type="GeneTree" id="ENSGT00940000159338"/>
<dbReference type="InterPro" id="IPR059071">
    <property type="entry name" value="SEC22a-c_C"/>
</dbReference>
<evidence type="ECO:0000256" key="3">
    <source>
        <dbReference type="ARBA" id="ARBA00008025"/>
    </source>
</evidence>
<dbReference type="InterPro" id="IPR011012">
    <property type="entry name" value="Longin-like_dom_sf"/>
</dbReference>
<feature type="chain" id="PRO_5018774962" evidence="11">
    <location>
        <begin position="16"/>
        <end position="373"/>
    </location>
</feature>
<accession>A0A3Q2PFA3</accession>
<evidence type="ECO:0000256" key="1">
    <source>
        <dbReference type="ARBA" id="ARBA00003595"/>
    </source>
</evidence>
<name>A0A3Q2PFA3_FUNHE</name>
<dbReference type="Ensembl" id="ENSFHET00000018611.1">
    <property type="protein sequence ID" value="ENSFHEP00000011586.1"/>
    <property type="gene ID" value="ENSFHEG00000013015.1"/>
</dbReference>
<dbReference type="SMART" id="SM01270">
    <property type="entry name" value="Longin"/>
    <property type="match status" value="1"/>
</dbReference>
<reference evidence="13" key="1">
    <citation type="submission" date="2025-08" db="UniProtKB">
        <authorList>
            <consortium name="Ensembl"/>
        </authorList>
    </citation>
    <scope>IDENTIFICATION</scope>
</reference>
<feature type="domain" description="Longin" evidence="12">
    <location>
        <begin position="8"/>
        <end position="119"/>
    </location>
</feature>
<evidence type="ECO:0000256" key="6">
    <source>
        <dbReference type="ARBA" id="ARBA00022824"/>
    </source>
</evidence>
<keyword evidence="9" id="KW-1133">Transmembrane helix</keyword>
<evidence type="ECO:0000256" key="10">
    <source>
        <dbReference type="ARBA" id="ARBA00023136"/>
    </source>
</evidence>
<dbReference type="GO" id="GO:0015031">
    <property type="term" value="P:protein transport"/>
    <property type="evidence" value="ECO:0007669"/>
    <property type="project" value="UniProtKB-KW"/>
</dbReference>
<dbReference type="AlphaFoldDB" id="A0A3Q2PFA3"/>
<dbReference type="InterPro" id="IPR010908">
    <property type="entry name" value="Longin_dom"/>
</dbReference>
<dbReference type="Proteomes" id="UP000265000">
    <property type="component" value="Unplaced"/>
</dbReference>